<dbReference type="SMART" id="SM00895">
    <property type="entry name" value="FCD"/>
    <property type="match status" value="1"/>
</dbReference>
<keyword evidence="1" id="KW-0805">Transcription regulation</keyword>
<dbReference type="SUPFAM" id="SSF48008">
    <property type="entry name" value="GntR ligand-binding domain-like"/>
    <property type="match status" value="1"/>
</dbReference>
<evidence type="ECO:0000313" key="5">
    <source>
        <dbReference type="EMBL" id="SAK74368.1"/>
    </source>
</evidence>
<dbReference type="STRING" id="1777143.AWB82_04654"/>
<evidence type="ECO:0000256" key="3">
    <source>
        <dbReference type="ARBA" id="ARBA00023163"/>
    </source>
</evidence>
<dbReference type="PROSITE" id="PS50949">
    <property type="entry name" value="HTH_GNTR"/>
    <property type="match status" value="1"/>
</dbReference>
<dbReference type="Gene3D" id="1.10.10.10">
    <property type="entry name" value="Winged helix-like DNA-binding domain superfamily/Winged helix DNA-binding domain"/>
    <property type="match status" value="1"/>
</dbReference>
<dbReference type="GO" id="GO:0003700">
    <property type="term" value="F:DNA-binding transcription factor activity"/>
    <property type="evidence" value="ECO:0007669"/>
    <property type="project" value="InterPro"/>
</dbReference>
<proteinExistence type="predicted"/>
<dbReference type="SMART" id="SM00345">
    <property type="entry name" value="HTH_GNTR"/>
    <property type="match status" value="1"/>
</dbReference>
<dbReference type="Pfam" id="PF00392">
    <property type="entry name" value="GntR"/>
    <property type="match status" value="1"/>
</dbReference>
<sequence length="251" mass="27520">MDDNKERSLVAKVMDGLVSGIVEQKYGAILPPQDILSKEFDVSRTVMREALSMLLARHMLDVRPKTGTRIRPMSDWRLIDEDVVSWRFRAKPDQTFLRDVIEFRMLIEPRAAALAAARATPDEIAGIRDAFDTLSRLQVGEPEYQAADEVLHTRIVSASGNQFFRQMTAIVRGALVTVNPIVDGIESVREATLAAQKSVVEAIESKDSAAAESATRALVDLAAEEVGRAFSLERVNSQPAPPPNVNAPAGV</sequence>
<keyword evidence="2" id="KW-0238">DNA-binding</keyword>
<dbReference type="InterPro" id="IPR011711">
    <property type="entry name" value="GntR_C"/>
</dbReference>
<keyword evidence="6" id="KW-1185">Reference proteome</keyword>
<name>A0A158BW96_9BURK</name>
<dbReference type="Proteomes" id="UP000054596">
    <property type="component" value="Unassembled WGS sequence"/>
</dbReference>
<dbReference type="InterPro" id="IPR000524">
    <property type="entry name" value="Tscrpt_reg_HTH_GntR"/>
</dbReference>
<dbReference type="GO" id="GO:0003677">
    <property type="term" value="F:DNA binding"/>
    <property type="evidence" value="ECO:0007669"/>
    <property type="project" value="UniProtKB-KW"/>
</dbReference>
<dbReference type="AlphaFoldDB" id="A0A158BW96"/>
<reference evidence="5" key="1">
    <citation type="submission" date="2016-01" db="EMBL/GenBank/DDBJ databases">
        <authorList>
            <person name="Peeters C."/>
        </authorList>
    </citation>
    <scope>NUCLEOTIDE SEQUENCE [LARGE SCALE GENOMIC DNA]</scope>
    <source>
        <strain evidence="5">LMG 29325</strain>
    </source>
</reference>
<comment type="caution">
    <text evidence="5">The sequence shown here is derived from an EMBL/GenBank/DDBJ whole genome shotgun (WGS) entry which is preliminary data.</text>
</comment>
<gene>
    <name evidence="5" type="ORF">AWB82_04654</name>
</gene>
<feature type="domain" description="HTH gntR-type" evidence="4">
    <location>
        <begin position="3"/>
        <end position="73"/>
    </location>
</feature>
<accession>A0A158BW96</accession>
<dbReference type="RefSeq" id="WP_086971374.1">
    <property type="nucleotide sequence ID" value="NZ_FCOJ02000037.1"/>
</dbReference>
<organism evidence="5 6">
    <name type="scientific">Caballeronia glebae</name>
    <dbReference type="NCBI Taxonomy" id="1777143"/>
    <lineage>
        <taxon>Bacteria</taxon>
        <taxon>Pseudomonadati</taxon>
        <taxon>Pseudomonadota</taxon>
        <taxon>Betaproteobacteria</taxon>
        <taxon>Burkholderiales</taxon>
        <taxon>Burkholderiaceae</taxon>
        <taxon>Caballeronia</taxon>
    </lineage>
</organism>
<dbReference type="EMBL" id="FCOJ02000037">
    <property type="protein sequence ID" value="SAK74368.1"/>
    <property type="molecule type" value="Genomic_DNA"/>
</dbReference>
<dbReference type="InterPro" id="IPR008920">
    <property type="entry name" value="TF_FadR/GntR_C"/>
</dbReference>
<evidence type="ECO:0000256" key="2">
    <source>
        <dbReference type="ARBA" id="ARBA00023125"/>
    </source>
</evidence>
<dbReference type="SUPFAM" id="SSF46785">
    <property type="entry name" value="Winged helix' DNA-binding domain"/>
    <property type="match status" value="1"/>
</dbReference>
<protein>
    <submittedName>
        <fullName evidence="5">GntR family transcriptional regulator</fullName>
    </submittedName>
</protein>
<dbReference type="Gene3D" id="1.20.120.530">
    <property type="entry name" value="GntR ligand-binding domain-like"/>
    <property type="match status" value="1"/>
</dbReference>
<keyword evidence="3" id="KW-0804">Transcription</keyword>
<evidence type="ECO:0000259" key="4">
    <source>
        <dbReference type="PROSITE" id="PS50949"/>
    </source>
</evidence>
<dbReference type="InterPro" id="IPR036390">
    <property type="entry name" value="WH_DNA-bd_sf"/>
</dbReference>
<dbReference type="InterPro" id="IPR036388">
    <property type="entry name" value="WH-like_DNA-bd_sf"/>
</dbReference>
<evidence type="ECO:0000313" key="6">
    <source>
        <dbReference type="Proteomes" id="UP000054596"/>
    </source>
</evidence>
<dbReference type="Pfam" id="PF07729">
    <property type="entry name" value="FCD"/>
    <property type="match status" value="1"/>
</dbReference>
<dbReference type="OrthoDB" id="9028214at2"/>
<dbReference type="PANTHER" id="PTHR43537">
    <property type="entry name" value="TRANSCRIPTIONAL REGULATOR, GNTR FAMILY"/>
    <property type="match status" value="1"/>
</dbReference>
<evidence type="ECO:0000256" key="1">
    <source>
        <dbReference type="ARBA" id="ARBA00023015"/>
    </source>
</evidence>
<dbReference type="PANTHER" id="PTHR43537:SF44">
    <property type="entry name" value="GNTR FAMILY REGULATORY PROTEIN"/>
    <property type="match status" value="1"/>
</dbReference>